<evidence type="ECO:0000256" key="4">
    <source>
        <dbReference type="ARBA" id="ARBA00023121"/>
    </source>
</evidence>
<keyword evidence="3 5" id="KW-0040">ANK repeat</keyword>
<keyword evidence="4" id="KW-0446">Lipid-binding</keyword>
<evidence type="ECO:0000256" key="2">
    <source>
        <dbReference type="ARBA" id="ARBA00022737"/>
    </source>
</evidence>
<feature type="compositionally biased region" description="Acidic residues" evidence="6">
    <location>
        <begin position="79"/>
        <end position="88"/>
    </location>
</feature>
<dbReference type="Gramene" id="Pp3c25_3380V3.2">
    <property type="protein sequence ID" value="Pp3c25_3380V3.2"/>
    <property type="gene ID" value="Pp3c25_3380"/>
</dbReference>
<dbReference type="OrthoDB" id="71307at2759"/>
<dbReference type="RefSeq" id="XP_024365694.1">
    <property type="nucleotide sequence ID" value="XM_024509926.2"/>
</dbReference>
<dbReference type="EnsemblPlants" id="Pp3c25_3380V3.1">
    <property type="protein sequence ID" value="Pp3c25_3380V3.1"/>
    <property type="gene ID" value="Pp3c25_3380"/>
</dbReference>
<evidence type="ECO:0000259" key="8">
    <source>
        <dbReference type="PROSITE" id="PS51228"/>
    </source>
</evidence>
<dbReference type="PROSITE" id="PS50088">
    <property type="entry name" value="ANK_REPEAT"/>
    <property type="match status" value="3"/>
</dbReference>
<keyword evidence="7" id="KW-0472">Membrane</keyword>
<reference evidence="9 11" key="2">
    <citation type="journal article" date="2018" name="Plant J.">
        <title>The Physcomitrella patens chromosome-scale assembly reveals moss genome structure and evolution.</title>
        <authorList>
            <person name="Lang D."/>
            <person name="Ullrich K.K."/>
            <person name="Murat F."/>
            <person name="Fuchs J."/>
            <person name="Jenkins J."/>
            <person name="Haas F.B."/>
            <person name="Piednoel M."/>
            <person name="Gundlach H."/>
            <person name="Van Bel M."/>
            <person name="Meyberg R."/>
            <person name="Vives C."/>
            <person name="Morata J."/>
            <person name="Symeonidi A."/>
            <person name="Hiss M."/>
            <person name="Muchero W."/>
            <person name="Kamisugi Y."/>
            <person name="Saleh O."/>
            <person name="Blanc G."/>
            <person name="Decker E.L."/>
            <person name="van Gessel N."/>
            <person name="Grimwood J."/>
            <person name="Hayes R.D."/>
            <person name="Graham S.W."/>
            <person name="Gunter L.E."/>
            <person name="McDaniel S.F."/>
            <person name="Hoernstein S.N.W."/>
            <person name="Larsson A."/>
            <person name="Li F.W."/>
            <person name="Perroud P.F."/>
            <person name="Phillips J."/>
            <person name="Ranjan P."/>
            <person name="Rokshar D.S."/>
            <person name="Rothfels C.J."/>
            <person name="Schneider L."/>
            <person name="Shu S."/>
            <person name="Stevenson D.W."/>
            <person name="Thummler F."/>
            <person name="Tillich M."/>
            <person name="Villarreal Aguilar J.C."/>
            <person name="Widiez T."/>
            <person name="Wong G.K."/>
            <person name="Wymore A."/>
            <person name="Zhang Y."/>
            <person name="Zimmer A.D."/>
            <person name="Quatrano R.S."/>
            <person name="Mayer K.F.X."/>
            <person name="Goodstein D."/>
            <person name="Casacuberta J.M."/>
            <person name="Vandepoele K."/>
            <person name="Reski R."/>
            <person name="Cuming A.C."/>
            <person name="Tuskan G.A."/>
            <person name="Maumus F."/>
            <person name="Salse J."/>
            <person name="Schmutz J."/>
            <person name="Rensing S.A."/>
        </authorList>
    </citation>
    <scope>NUCLEOTIDE SEQUENCE [LARGE SCALE GENOMIC DNA]</scope>
    <source>
        <strain evidence="10 11">cv. Gransden 2004</strain>
    </source>
</reference>
<gene>
    <name evidence="10" type="primary">LOC112277501</name>
    <name evidence="9" type="ORF">PHYPA_029543</name>
</gene>
<dbReference type="Pfam" id="PF00887">
    <property type="entry name" value="ACBP"/>
    <property type="match status" value="1"/>
</dbReference>
<dbReference type="SUPFAM" id="SSF47027">
    <property type="entry name" value="Acyl-CoA binding protein"/>
    <property type="match status" value="1"/>
</dbReference>
<feature type="transmembrane region" description="Helical" evidence="7">
    <location>
        <begin position="12"/>
        <end position="33"/>
    </location>
</feature>
<dbReference type="EMBL" id="ABEU02000025">
    <property type="protein sequence ID" value="PNR27391.1"/>
    <property type="molecule type" value="Genomic_DNA"/>
</dbReference>
<dbReference type="Proteomes" id="UP000006727">
    <property type="component" value="Chromosome 25"/>
</dbReference>
<keyword evidence="7" id="KW-1133">Transmembrane helix</keyword>
<dbReference type="EnsemblPlants" id="Pp3c25_3380V3.2">
    <property type="protein sequence ID" value="Pp3c25_3380V3.2"/>
    <property type="gene ID" value="Pp3c25_3380"/>
</dbReference>
<evidence type="ECO:0000313" key="11">
    <source>
        <dbReference type="Proteomes" id="UP000006727"/>
    </source>
</evidence>
<dbReference type="GO" id="GO:0000062">
    <property type="term" value="F:fatty-acyl-CoA binding"/>
    <property type="evidence" value="ECO:0000318"/>
    <property type="project" value="GO_Central"/>
</dbReference>
<dbReference type="OMA" id="EAPNSIC"/>
<dbReference type="KEGG" id="ppp:112277501"/>
<keyword evidence="2" id="KW-0677">Repeat</keyword>
<dbReference type="Gene3D" id="1.25.40.20">
    <property type="entry name" value="Ankyrin repeat-containing domain"/>
    <property type="match status" value="1"/>
</dbReference>
<dbReference type="InterPro" id="IPR000582">
    <property type="entry name" value="Acyl-CoA-binding_protein"/>
</dbReference>
<dbReference type="InterPro" id="IPR014352">
    <property type="entry name" value="FERM/acyl-CoA-bd_prot_sf"/>
</dbReference>
<feature type="repeat" description="ANK" evidence="5">
    <location>
        <begin position="320"/>
        <end position="352"/>
    </location>
</feature>
<dbReference type="SMART" id="SM00248">
    <property type="entry name" value="ANK"/>
    <property type="match status" value="3"/>
</dbReference>
<protein>
    <recommendedName>
        <fullName evidence="8">ACB domain-containing protein</fullName>
    </recommendedName>
</protein>
<feature type="region of interest" description="Disordered" evidence="6">
    <location>
        <begin position="79"/>
        <end position="176"/>
    </location>
</feature>
<dbReference type="PROSITE" id="PS51228">
    <property type="entry name" value="ACB_2"/>
    <property type="match status" value="1"/>
</dbReference>
<evidence type="ECO:0000256" key="7">
    <source>
        <dbReference type="SAM" id="Phobius"/>
    </source>
</evidence>
<feature type="compositionally biased region" description="Basic and acidic residues" evidence="6">
    <location>
        <begin position="100"/>
        <end position="110"/>
    </location>
</feature>
<feature type="domain" description="ACB" evidence="8">
    <location>
        <begin position="183"/>
        <end position="272"/>
    </location>
</feature>
<dbReference type="PROSITE" id="PS50297">
    <property type="entry name" value="ANK_REP_REGION"/>
    <property type="match status" value="3"/>
</dbReference>
<feature type="region of interest" description="Disordered" evidence="6">
    <location>
        <begin position="271"/>
        <end position="306"/>
    </location>
</feature>
<feature type="repeat" description="ANK" evidence="5">
    <location>
        <begin position="386"/>
        <end position="418"/>
    </location>
</feature>
<dbReference type="GeneID" id="112277501"/>
<comment type="similarity">
    <text evidence="1">Belongs to the ACBP family.</text>
</comment>
<evidence type="ECO:0000313" key="9">
    <source>
        <dbReference type="EMBL" id="PNR27391.1"/>
    </source>
</evidence>
<name>A0A2K1IDN1_PHYPA</name>
<dbReference type="InterPro" id="IPR036770">
    <property type="entry name" value="Ankyrin_rpt-contain_sf"/>
</dbReference>
<keyword evidence="7" id="KW-0812">Transmembrane</keyword>
<dbReference type="Gramene" id="Pp3c25_3380V3.1">
    <property type="protein sequence ID" value="Pp3c25_3380V3.1"/>
    <property type="gene ID" value="Pp3c25_3380"/>
</dbReference>
<evidence type="ECO:0000256" key="1">
    <source>
        <dbReference type="ARBA" id="ARBA00005567"/>
    </source>
</evidence>
<dbReference type="PRINTS" id="PR00689">
    <property type="entry name" value="ACOABINDINGP"/>
</dbReference>
<reference evidence="9 11" key="1">
    <citation type="journal article" date="2008" name="Science">
        <title>The Physcomitrella genome reveals evolutionary insights into the conquest of land by plants.</title>
        <authorList>
            <person name="Rensing S."/>
            <person name="Lang D."/>
            <person name="Zimmer A."/>
            <person name="Terry A."/>
            <person name="Salamov A."/>
            <person name="Shapiro H."/>
            <person name="Nishiyama T."/>
            <person name="Perroud P.-F."/>
            <person name="Lindquist E."/>
            <person name="Kamisugi Y."/>
            <person name="Tanahashi T."/>
            <person name="Sakakibara K."/>
            <person name="Fujita T."/>
            <person name="Oishi K."/>
            <person name="Shin-I T."/>
            <person name="Kuroki Y."/>
            <person name="Toyoda A."/>
            <person name="Suzuki Y."/>
            <person name="Hashimoto A."/>
            <person name="Yamaguchi K."/>
            <person name="Sugano A."/>
            <person name="Kohara Y."/>
            <person name="Fujiyama A."/>
            <person name="Anterola A."/>
            <person name="Aoki S."/>
            <person name="Ashton N."/>
            <person name="Barbazuk W.B."/>
            <person name="Barker E."/>
            <person name="Bennetzen J."/>
            <person name="Bezanilla M."/>
            <person name="Blankenship R."/>
            <person name="Cho S.H."/>
            <person name="Dutcher S."/>
            <person name="Estelle M."/>
            <person name="Fawcett J.A."/>
            <person name="Gundlach H."/>
            <person name="Hanada K."/>
            <person name="Heyl A."/>
            <person name="Hicks K.A."/>
            <person name="Hugh J."/>
            <person name="Lohr M."/>
            <person name="Mayer K."/>
            <person name="Melkozernov A."/>
            <person name="Murata T."/>
            <person name="Nelson D."/>
            <person name="Pils B."/>
            <person name="Prigge M."/>
            <person name="Reiss B."/>
            <person name="Renner T."/>
            <person name="Rombauts S."/>
            <person name="Rushton P."/>
            <person name="Sanderfoot A."/>
            <person name="Schween G."/>
            <person name="Shiu S.-H."/>
            <person name="Stueber K."/>
            <person name="Theodoulou F.L."/>
            <person name="Tu H."/>
            <person name="Van de Peer Y."/>
            <person name="Verrier P.J."/>
            <person name="Waters E."/>
            <person name="Wood A."/>
            <person name="Yang L."/>
            <person name="Cove D."/>
            <person name="Cuming A."/>
            <person name="Hasebe M."/>
            <person name="Lucas S."/>
            <person name="Mishler D.B."/>
            <person name="Reski R."/>
            <person name="Grigoriev I."/>
            <person name="Quatrano R.S."/>
            <person name="Boore J.L."/>
        </authorList>
    </citation>
    <scope>NUCLEOTIDE SEQUENCE [LARGE SCALE GENOMIC DNA]</scope>
    <source>
        <strain evidence="10 11">cv. Gransden 2004</strain>
    </source>
</reference>
<dbReference type="Gene3D" id="1.20.80.10">
    <property type="match status" value="1"/>
</dbReference>
<accession>A0A2K1IDN1</accession>
<dbReference type="Pfam" id="PF12796">
    <property type="entry name" value="Ank_2"/>
    <property type="match status" value="1"/>
</dbReference>
<dbReference type="STRING" id="3218.A0A2K1IDN1"/>
<dbReference type="FunCoup" id="A0A2K1IDN1">
    <property type="interactions" value="3441"/>
</dbReference>
<dbReference type="InterPro" id="IPR035984">
    <property type="entry name" value="Acyl-CoA-binding_sf"/>
</dbReference>
<reference evidence="10" key="3">
    <citation type="submission" date="2020-12" db="UniProtKB">
        <authorList>
            <consortium name="EnsemblPlants"/>
        </authorList>
    </citation>
    <scope>IDENTIFICATION</scope>
</reference>
<organism evidence="9">
    <name type="scientific">Physcomitrium patens</name>
    <name type="common">Spreading-leaved earth moss</name>
    <name type="synonym">Physcomitrella patens</name>
    <dbReference type="NCBI Taxonomy" id="3218"/>
    <lineage>
        <taxon>Eukaryota</taxon>
        <taxon>Viridiplantae</taxon>
        <taxon>Streptophyta</taxon>
        <taxon>Embryophyta</taxon>
        <taxon>Bryophyta</taxon>
        <taxon>Bryophytina</taxon>
        <taxon>Bryopsida</taxon>
        <taxon>Funariidae</taxon>
        <taxon>Funariales</taxon>
        <taxon>Funariaceae</taxon>
        <taxon>Physcomitrium</taxon>
    </lineage>
</organism>
<evidence type="ECO:0000256" key="5">
    <source>
        <dbReference type="PROSITE-ProRule" id="PRU00023"/>
    </source>
</evidence>
<feature type="compositionally biased region" description="Basic and acidic residues" evidence="6">
    <location>
        <begin position="124"/>
        <end position="145"/>
    </location>
</feature>
<evidence type="ECO:0000256" key="6">
    <source>
        <dbReference type="SAM" id="MobiDB-lite"/>
    </source>
</evidence>
<dbReference type="PANTHER" id="PTHR24119">
    <property type="entry name" value="ACYL-COA-BINDING DOMAIN-CONTAINING PROTEIN 6"/>
    <property type="match status" value="1"/>
</dbReference>
<keyword evidence="11" id="KW-1185">Reference proteome</keyword>
<dbReference type="AlphaFoldDB" id="A0A2K1IDN1"/>
<dbReference type="PaxDb" id="3218-PP1S326_16V6.1"/>
<evidence type="ECO:0000256" key="3">
    <source>
        <dbReference type="ARBA" id="ARBA00023043"/>
    </source>
</evidence>
<sequence length="439" mass="48159">MADWQWQEALQSIIIGIVFAYMCGRLFTLISSIRDQKFRLERGGQDTATPLLSTTFDEQEYAPAAELNVPYAPIEEELDADDGGDEQEVQGYDSSSSSDYEDHRSRDIHVTDAAGQSKVAFENDENKPKDTIDVKAPDLKSDDRVAVSSSDPLTVSEEREDAAKESEEGNETDDWEGVESTELEELFGAASTYVASLVSIPGVKPSSEAMLQLYAHYKIATEGPCSTSQPSAFQPSARAKWNAWQKLGNMPQEEAMQKYVGILTAIDPTWHQGQRKNKDPLVESTEELGRNSSQASNKKMGPGPVFSSLVGNEDGGEEASTMDPLHAYARDGDIESIAKLLDQGSNINVKDSDGRTPLIWAVDRGNLRAVEILVAKGAEIYAKDLEGQTALHYATVCELEEVAKYLFEHGADMNLPDNEGNTPLSQCPGHWQWVQRAAG</sequence>
<dbReference type="InterPro" id="IPR002110">
    <property type="entry name" value="Ankyrin_rpt"/>
</dbReference>
<feature type="repeat" description="ANK" evidence="5">
    <location>
        <begin position="353"/>
        <end position="385"/>
    </location>
</feature>
<dbReference type="PANTHER" id="PTHR24119:SF0">
    <property type="entry name" value="ACYL-COA-BINDING DOMAIN-CONTAINING PROTEIN 6"/>
    <property type="match status" value="1"/>
</dbReference>
<dbReference type="SUPFAM" id="SSF48403">
    <property type="entry name" value="Ankyrin repeat"/>
    <property type="match status" value="1"/>
</dbReference>
<evidence type="ECO:0000313" key="10">
    <source>
        <dbReference type="EnsemblPlants" id="Pp3c25_3380V3.1"/>
    </source>
</evidence>
<proteinExistence type="inferred from homology"/>